<proteinExistence type="predicted"/>
<dbReference type="RefSeq" id="WP_142790734.1">
    <property type="nucleotide sequence ID" value="NZ_VJMZ01000001.1"/>
</dbReference>
<sequence length="84" mass="9493">MEVPSGKITEQAWYTNMTAGIQHIASWLDGRDVTRELVESLIDKEMGSLYSEVAALFRHLDSEEKFAEFLTLPAYDQLIKGGNE</sequence>
<evidence type="ECO:0000313" key="2">
    <source>
        <dbReference type="Proteomes" id="UP000319280"/>
    </source>
</evidence>
<protein>
    <submittedName>
        <fullName evidence="1">Uncharacterized protein</fullName>
    </submittedName>
</protein>
<dbReference type="SUPFAM" id="SSF51645">
    <property type="entry name" value="Malate synthase G"/>
    <property type="match status" value="1"/>
</dbReference>
<dbReference type="InterPro" id="IPR044856">
    <property type="entry name" value="Malate_synth_C_sf"/>
</dbReference>
<name>A0A549YIC0_9BACI</name>
<reference evidence="1 2" key="1">
    <citation type="submission" date="2019-07" db="EMBL/GenBank/DDBJ databases">
        <title>Genomic analysis of Lentibacillus sp. NKC851-2.</title>
        <authorList>
            <person name="Oh Y.J."/>
        </authorList>
    </citation>
    <scope>NUCLEOTIDE SEQUENCE [LARGE SCALE GENOMIC DNA]</scope>
    <source>
        <strain evidence="1 2">NKC851-2</strain>
    </source>
</reference>
<organism evidence="1 2">
    <name type="scientific">Lentibacillus cibarius</name>
    <dbReference type="NCBI Taxonomy" id="2583219"/>
    <lineage>
        <taxon>Bacteria</taxon>
        <taxon>Bacillati</taxon>
        <taxon>Bacillota</taxon>
        <taxon>Bacilli</taxon>
        <taxon>Bacillales</taxon>
        <taxon>Bacillaceae</taxon>
        <taxon>Lentibacillus</taxon>
    </lineage>
</organism>
<dbReference type="Proteomes" id="UP000319280">
    <property type="component" value="Unassembled WGS sequence"/>
</dbReference>
<dbReference type="EMBL" id="VJMZ01000001">
    <property type="protein sequence ID" value="TRM11618.1"/>
    <property type="molecule type" value="Genomic_DNA"/>
</dbReference>
<dbReference type="InterPro" id="IPR011076">
    <property type="entry name" value="Malate_synth_sf"/>
</dbReference>
<comment type="caution">
    <text evidence="1">The sequence shown here is derived from an EMBL/GenBank/DDBJ whole genome shotgun (WGS) entry which is preliminary data.</text>
</comment>
<dbReference type="Gene3D" id="1.20.1220.12">
    <property type="entry name" value="Malate synthase, domain III"/>
    <property type="match status" value="1"/>
</dbReference>
<evidence type="ECO:0000313" key="1">
    <source>
        <dbReference type="EMBL" id="TRM11618.1"/>
    </source>
</evidence>
<dbReference type="GO" id="GO:0003824">
    <property type="term" value="F:catalytic activity"/>
    <property type="evidence" value="ECO:0007669"/>
    <property type="project" value="InterPro"/>
</dbReference>
<dbReference type="AlphaFoldDB" id="A0A549YIC0"/>
<keyword evidence="2" id="KW-1185">Reference proteome</keyword>
<accession>A0A549YIC0</accession>
<gene>
    <name evidence="1" type="ORF">FH966_07875</name>
</gene>